<reference evidence="2 3" key="1">
    <citation type="submission" date="2019-07" db="EMBL/GenBank/DDBJ databases">
        <title>Draft genome assembly of a fouling barnacle, Amphibalanus amphitrite (Darwin, 1854): The first reference genome for Thecostraca.</title>
        <authorList>
            <person name="Kim W."/>
        </authorList>
    </citation>
    <scope>NUCLEOTIDE SEQUENCE [LARGE SCALE GENOMIC DNA]</scope>
    <source>
        <strain evidence="2">SNU_AA5</strain>
        <tissue evidence="2">Soma without cirri and trophi</tissue>
    </source>
</reference>
<dbReference type="EMBL" id="VIIS01001992">
    <property type="protein sequence ID" value="KAF0289943.1"/>
    <property type="molecule type" value="Genomic_DNA"/>
</dbReference>
<name>A0A6A4V8D9_AMPAM</name>
<protein>
    <submittedName>
        <fullName evidence="2">Uncharacterized protein</fullName>
    </submittedName>
</protein>
<dbReference type="AlphaFoldDB" id="A0A6A4V8D9"/>
<keyword evidence="3" id="KW-1185">Reference proteome</keyword>
<gene>
    <name evidence="2" type="ORF">FJT64_011844</name>
</gene>
<evidence type="ECO:0000313" key="3">
    <source>
        <dbReference type="Proteomes" id="UP000440578"/>
    </source>
</evidence>
<feature type="compositionally biased region" description="Basic and acidic residues" evidence="1">
    <location>
        <begin position="49"/>
        <end position="59"/>
    </location>
</feature>
<proteinExistence type="predicted"/>
<dbReference type="Proteomes" id="UP000440578">
    <property type="component" value="Unassembled WGS sequence"/>
</dbReference>
<evidence type="ECO:0000313" key="2">
    <source>
        <dbReference type="EMBL" id="KAF0289943.1"/>
    </source>
</evidence>
<organism evidence="2 3">
    <name type="scientific">Amphibalanus amphitrite</name>
    <name type="common">Striped barnacle</name>
    <name type="synonym">Balanus amphitrite</name>
    <dbReference type="NCBI Taxonomy" id="1232801"/>
    <lineage>
        <taxon>Eukaryota</taxon>
        <taxon>Metazoa</taxon>
        <taxon>Ecdysozoa</taxon>
        <taxon>Arthropoda</taxon>
        <taxon>Crustacea</taxon>
        <taxon>Multicrustacea</taxon>
        <taxon>Cirripedia</taxon>
        <taxon>Thoracica</taxon>
        <taxon>Thoracicalcarea</taxon>
        <taxon>Balanomorpha</taxon>
        <taxon>Balanoidea</taxon>
        <taxon>Balanidae</taxon>
        <taxon>Amphibalaninae</taxon>
        <taxon>Amphibalanus</taxon>
    </lineage>
</organism>
<evidence type="ECO:0000256" key="1">
    <source>
        <dbReference type="SAM" id="MobiDB-lite"/>
    </source>
</evidence>
<accession>A0A6A4V8D9</accession>
<comment type="caution">
    <text evidence="2">The sequence shown here is derived from an EMBL/GenBank/DDBJ whole genome shotgun (WGS) entry which is preliminary data.</text>
</comment>
<feature type="region of interest" description="Disordered" evidence="1">
    <location>
        <begin position="41"/>
        <end position="69"/>
    </location>
</feature>
<sequence length="107" mass="11612">MQLISNSTANCLRHFLTYAEADFTEEARVIELFDKCGVSPLRRPGTVGRDPEVELKEGTDASADPNDMPSELDQLAELQEEAADAVPPEVAADLETFSEARASGIET</sequence>